<feature type="binding site" evidence="7">
    <location>
        <begin position="133"/>
        <end position="136"/>
    </location>
    <ligand>
        <name>GTP</name>
        <dbReference type="ChEBI" id="CHEBI:37565"/>
    </ligand>
</feature>
<dbReference type="InterPro" id="IPR000640">
    <property type="entry name" value="EFG_V-like"/>
</dbReference>
<keyword evidence="3 7" id="KW-0378">Hydrolase</keyword>
<dbReference type="PROSITE" id="PS51722">
    <property type="entry name" value="G_TR_2"/>
    <property type="match status" value="1"/>
</dbReference>
<gene>
    <name evidence="7 9" type="primary">lepA</name>
    <name evidence="9" type="ORF">EW139_09725</name>
</gene>
<dbReference type="InterPro" id="IPR005225">
    <property type="entry name" value="Small_GTP-bd"/>
</dbReference>
<dbReference type="InterPro" id="IPR035647">
    <property type="entry name" value="EFG_III/V"/>
</dbReference>
<organism evidence="9 10">
    <name type="scientific">Leuconostoc kimchii</name>
    <dbReference type="NCBI Taxonomy" id="136609"/>
    <lineage>
        <taxon>Bacteria</taxon>
        <taxon>Bacillati</taxon>
        <taxon>Bacillota</taxon>
        <taxon>Bacilli</taxon>
        <taxon>Lactobacillales</taxon>
        <taxon>Lactobacillaceae</taxon>
        <taxon>Leuconostoc</taxon>
    </lineage>
</organism>
<dbReference type="PRINTS" id="PR00315">
    <property type="entry name" value="ELONGATNFCT"/>
</dbReference>
<evidence type="ECO:0000256" key="3">
    <source>
        <dbReference type="ARBA" id="ARBA00022801"/>
    </source>
</evidence>
<dbReference type="Pfam" id="PF00679">
    <property type="entry name" value="EFG_C"/>
    <property type="match status" value="1"/>
</dbReference>
<dbReference type="PANTHER" id="PTHR43512">
    <property type="entry name" value="TRANSLATION FACTOR GUF1-RELATED"/>
    <property type="match status" value="1"/>
</dbReference>
<evidence type="ECO:0000256" key="1">
    <source>
        <dbReference type="ARBA" id="ARBA00005454"/>
    </source>
</evidence>
<dbReference type="PANTHER" id="PTHR43512:SF4">
    <property type="entry name" value="TRANSLATION FACTOR GUF1 HOMOLOG, CHLOROPLASTIC"/>
    <property type="match status" value="1"/>
</dbReference>
<dbReference type="SUPFAM" id="SSF50447">
    <property type="entry name" value="Translation proteins"/>
    <property type="match status" value="1"/>
</dbReference>
<evidence type="ECO:0000256" key="6">
    <source>
        <dbReference type="ARBA" id="ARBA00023136"/>
    </source>
</evidence>
<dbReference type="InterPro" id="IPR009000">
    <property type="entry name" value="Transl_B-barrel_sf"/>
</dbReference>
<protein>
    <recommendedName>
        <fullName evidence="7">Elongation factor 4</fullName>
        <shortName evidence="7">EF-4</shortName>
        <ecNumber evidence="7">3.6.5.n1</ecNumber>
    </recommendedName>
    <alternativeName>
        <fullName evidence="7">Ribosomal back-translocase LepA</fullName>
    </alternativeName>
</protein>
<dbReference type="SUPFAM" id="SSF52540">
    <property type="entry name" value="P-loop containing nucleoside triphosphate hydrolases"/>
    <property type="match status" value="1"/>
</dbReference>
<keyword evidence="6 7" id="KW-0472">Membrane</keyword>
<dbReference type="Pfam" id="PF06421">
    <property type="entry name" value="LepA_C"/>
    <property type="match status" value="1"/>
</dbReference>
<dbReference type="Gene3D" id="3.40.50.300">
    <property type="entry name" value="P-loop containing nucleotide triphosphate hydrolases"/>
    <property type="match status" value="1"/>
</dbReference>
<dbReference type="GO" id="GO:0016787">
    <property type="term" value="F:hydrolase activity"/>
    <property type="evidence" value="ECO:0007669"/>
    <property type="project" value="UniProtKB-KW"/>
</dbReference>
<sequence>MDSNNIRNFSIIAHIDHGKSTLADQIMTLTHTVDQRSAKPQLLDNMAVEQQHGVTVKAQTVTNFFIAKDNQRYALNLIDTPGHVDFSYEVSKSLAATEGVILLVDATQGVQAQTVANFNLAKAQNIKILPVINKIDSLNADVAMVKQQILELDVDFSDSDILEVSAKHGTGVENLLEEIIQRIPMPKLDHSVSGLKALVFDLSYDNYQGIIAHVRLFSGELRANQKLHLMHADKKFESKTIGIFNPNMVEKDALHAGEVGFVVTGIKETDQIRVGDTITTQSSGALEPLRGYEAAHPVVYAGIFPKDDFLTMKSALFKIALNDSSLSIEEDYSDALGPGFRVGFLGNFHLQIIRERLKSEYDLEVITTSPNVTYKVHLKNAQLLAINNPINFPDFSDIDYVEEPVVTVQITTLPETVNQVINLSEKYKGILTDLNNLSNLVQLTYDMPLSEIAYHFFNALKSETHGYATLSMGKIVYQPADIVKITFDINYSRVPQLTYLTHRIDANNEAQALVHKLKYTVPRQLYPMPAQAIIEGHVIARVDIPPIRKNAAVSGDKKSISKQQVLLRRQSLNKRKSKQLTFELPQSVFDIFLEI</sequence>
<comment type="similarity">
    <text evidence="1 7">Belongs to the TRAFAC class translation factor GTPase superfamily. Classic translation factor GTPase family. LepA subfamily.</text>
</comment>
<keyword evidence="5 7" id="KW-0342">GTP-binding</keyword>
<evidence type="ECO:0000256" key="2">
    <source>
        <dbReference type="ARBA" id="ARBA00022741"/>
    </source>
</evidence>
<proteinExistence type="inferred from homology"/>
<accession>A0ABX5SMW3</accession>
<dbReference type="Gene3D" id="3.30.70.2570">
    <property type="entry name" value="Elongation factor 4, C-terminal domain"/>
    <property type="match status" value="1"/>
</dbReference>
<evidence type="ECO:0000256" key="5">
    <source>
        <dbReference type="ARBA" id="ARBA00023134"/>
    </source>
</evidence>
<dbReference type="Pfam" id="PF03144">
    <property type="entry name" value="GTP_EFTU_D2"/>
    <property type="match status" value="1"/>
</dbReference>
<feature type="binding site" evidence="7">
    <location>
        <begin position="16"/>
        <end position="21"/>
    </location>
    <ligand>
        <name>GTP</name>
        <dbReference type="ChEBI" id="CHEBI:37565"/>
    </ligand>
</feature>
<dbReference type="InterPro" id="IPR000795">
    <property type="entry name" value="T_Tr_GTP-bd_dom"/>
</dbReference>
<evidence type="ECO:0000259" key="8">
    <source>
        <dbReference type="PROSITE" id="PS51722"/>
    </source>
</evidence>
<dbReference type="EC" id="3.6.5.n1" evidence="7"/>
<comment type="function">
    <text evidence="7">Required for accurate and efficient protein synthesis under certain stress conditions. May act as a fidelity factor of the translation reaction, by catalyzing a one-codon backward translocation of tRNAs on improperly translocated ribosomes. Back-translocation proceeds from a post-translocation (POST) complex to a pre-translocation (PRE) complex, thus giving elongation factor G a second chance to translocate the tRNAs correctly. Binds to ribosomes in a GTP-dependent manner.</text>
</comment>
<comment type="subcellular location">
    <subcellularLocation>
        <location evidence="7">Cell membrane</location>
        <topology evidence="7">Peripheral membrane protein</topology>
        <orientation evidence="7">Cytoplasmic side</orientation>
    </subcellularLocation>
</comment>
<evidence type="ECO:0000313" key="10">
    <source>
        <dbReference type="Proteomes" id="UP000295756"/>
    </source>
</evidence>
<keyword evidence="9" id="KW-0251">Elongation factor</keyword>
<feature type="domain" description="Tr-type G" evidence="8">
    <location>
        <begin position="4"/>
        <end position="187"/>
    </location>
</feature>
<dbReference type="NCBIfam" id="TIGR00231">
    <property type="entry name" value="small_GTP"/>
    <property type="match status" value="1"/>
</dbReference>
<keyword evidence="4 7" id="KW-0648">Protein biosynthesis</keyword>
<dbReference type="GO" id="GO:0003746">
    <property type="term" value="F:translation elongation factor activity"/>
    <property type="evidence" value="ECO:0007669"/>
    <property type="project" value="UniProtKB-KW"/>
</dbReference>
<evidence type="ECO:0000256" key="7">
    <source>
        <dbReference type="HAMAP-Rule" id="MF_00071"/>
    </source>
</evidence>
<dbReference type="InterPro" id="IPR038363">
    <property type="entry name" value="LepA_C_sf"/>
</dbReference>
<dbReference type="HAMAP" id="MF_00071">
    <property type="entry name" value="LepA"/>
    <property type="match status" value="1"/>
</dbReference>
<evidence type="ECO:0000256" key="4">
    <source>
        <dbReference type="ARBA" id="ARBA00022917"/>
    </source>
</evidence>
<dbReference type="EMBL" id="CP037939">
    <property type="protein sequence ID" value="QBR48378.1"/>
    <property type="molecule type" value="Genomic_DNA"/>
</dbReference>
<dbReference type="Gene3D" id="2.40.30.10">
    <property type="entry name" value="Translation factors"/>
    <property type="match status" value="1"/>
</dbReference>
<dbReference type="CDD" id="cd03699">
    <property type="entry name" value="EF4_II"/>
    <property type="match status" value="1"/>
</dbReference>
<dbReference type="InterPro" id="IPR013842">
    <property type="entry name" value="LepA_CTD"/>
</dbReference>
<reference evidence="9 10" key="1">
    <citation type="submission" date="2019-03" db="EMBL/GenBank/DDBJ databases">
        <title>Complete Genome Sequence of Leuconostoc kimchii strain NKJ218 Isolated from Homemade Kimchi.</title>
        <authorList>
            <person name="Jung J.Y."/>
            <person name="Jin H.M."/>
            <person name="Jung J.-W."/>
            <person name="Lee S.-Y."/>
            <person name="Ryu B.-G."/>
            <person name="Han S.-S."/>
            <person name="Kang H.K."/>
            <person name="Choi H.W."/>
            <person name="Chung E.J."/>
            <person name="Choi K.-M."/>
        </authorList>
    </citation>
    <scope>NUCLEOTIDE SEQUENCE [LARGE SCALE GENOMIC DNA]</scope>
    <source>
        <strain evidence="9 10">NKJ218</strain>
    </source>
</reference>
<dbReference type="RefSeq" id="WP_134833624.1">
    <property type="nucleotide sequence ID" value="NZ_CP037939.1"/>
</dbReference>
<name>A0ABX5SMW3_9LACO</name>
<dbReference type="SUPFAM" id="SSF54980">
    <property type="entry name" value="EF-G C-terminal domain-like"/>
    <property type="match status" value="2"/>
</dbReference>
<dbReference type="NCBIfam" id="TIGR01393">
    <property type="entry name" value="lepA"/>
    <property type="match status" value="1"/>
</dbReference>
<dbReference type="InterPro" id="IPR006297">
    <property type="entry name" value="EF-4"/>
</dbReference>
<dbReference type="Gene3D" id="3.30.70.240">
    <property type="match status" value="1"/>
</dbReference>
<evidence type="ECO:0000313" key="9">
    <source>
        <dbReference type="EMBL" id="QBR48378.1"/>
    </source>
</evidence>
<keyword evidence="10" id="KW-1185">Reference proteome</keyword>
<keyword evidence="2 7" id="KW-0547">Nucleotide-binding</keyword>
<dbReference type="InterPro" id="IPR027417">
    <property type="entry name" value="P-loop_NTPase"/>
</dbReference>
<dbReference type="InterPro" id="IPR004161">
    <property type="entry name" value="EFTu-like_2"/>
</dbReference>
<comment type="catalytic activity">
    <reaction evidence="7">
        <text>GTP + H2O = GDP + phosphate + H(+)</text>
        <dbReference type="Rhea" id="RHEA:19669"/>
        <dbReference type="ChEBI" id="CHEBI:15377"/>
        <dbReference type="ChEBI" id="CHEBI:15378"/>
        <dbReference type="ChEBI" id="CHEBI:37565"/>
        <dbReference type="ChEBI" id="CHEBI:43474"/>
        <dbReference type="ChEBI" id="CHEBI:58189"/>
        <dbReference type="EC" id="3.6.5.n1"/>
    </reaction>
</comment>
<dbReference type="Gene3D" id="3.30.70.870">
    <property type="entry name" value="Elongation Factor G (Translational Gtpase), domain 3"/>
    <property type="match status" value="1"/>
</dbReference>
<dbReference type="CDD" id="cd01890">
    <property type="entry name" value="LepA"/>
    <property type="match status" value="1"/>
</dbReference>
<dbReference type="Proteomes" id="UP000295756">
    <property type="component" value="Chromosome"/>
</dbReference>
<keyword evidence="7" id="KW-1003">Cell membrane</keyword>
<dbReference type="Pfam" id="PF00009">
    <property type="entry name" value="GTP_EFTU"/>
    <property type="match status" value="1"/>
</dbReference>